<dbReference type="PATRIC" id="fig|251221.4.peg.1894"/>
<dbReference type="Pfam" id="PF01041">
    <property type="entry name" value="DegT_DnrJ_EryC1"/>
    <property type="match status" value="1"/>
</dbReference>
<dbReference type="STRING" id="251221.gene:10759353"/>
<dbReference type="FunCoup" id="Q7NJH1">
    <property type="interactions" value="7"/>
</dbReference>
<keyword evidence="7" id="KW-1185">Reference proteome</keyword>
<reference evidence="6 7" key="2">
    <citation type="journal article" date="2003" name="DNA Res.">
        <title>Complete genome structure of Gloeobacter violaceus PCC 7421, a cyanobacterium that lacks thylakoids (supplement).</title>
        <authorList>
            <person name="Nakamura Y."/>
            <person name="Kaneko T."/>
            <person name="Sato S."/>
            <person name="Mimuro M."/>
            <person name="Miyashita H."/>
            <person name="Tsuchiya T."/>
            <person name="Sasamoto S."/>
            <person name="Watanabe A."/>
            <person name="Kawashima K."/>
            <person name="Kishida Y."/>
            <person name="Kiyokawa C."/>
            <person name="Kohara M."/>
            <person name="Matsumoto M."/>
            <person name="Matsuno A."/>
            <person name="Nakazaki N."/>
            <person name="Shimpo S."/>
            <person name="Takeuchi C."/>
            <person name="Yamada M."/>
            <person name="Tabata S."/>
        </authorList>
    </citation>
    <scope>NUCLEOTIDE SEQUENCE [LARGE SCALE GENOMIC DNA]</scope>
    <source>
        <strain evidence="7">ATCC 29082 / PCC 7421</strain>
    </source>
</reference>
<name>Q7NJH1_GLOVI</name>
<evidence type="ECO:0000313" key="6">
    <source>
        <dbReference type="EMBL" id="BAC89802.1"/>
    </source>
</evidence>
<gene>
    <name evidence="6" type="ordered locus">glr1861</name>
</gene>
<reference evidence="6 7" key="1">
    <citation type="journal article" date="2003" name="DNA Res.">
        <title>Complete genome structure of Gloeobacter violaceus PCC 7421, a cyanobacterium that lacks thylakoids.</title>
        <authorList>
            <person name="Nakamura Y."/>
            <person name="Kaneko T."/>
            <person name="Sato S."/>
            <person name="Mimuro M."/>
            <person name="Miyashita H."/>
            <person name="Tsuchiya T."/>
            <person name="Sasamoto S."/>
            <person name="Watanabe A."/>
            <person name="Kawashima K."/>
            <person name="Kishida Y."/>
            <person name="Kiyokawa C."/>
            <person name="Kohara M."/>
            <person name="Matsumoto M."/>
            <person name="Matsuno A."/>
            <person name="Nakazaki N."/>
            <person name="Shimpo S."/>
            <person name="Takeuchi C."/>
            <person name="Yamada M."/>
            <person name="Tabata S."/>
        </authorList>
    </citation>
    <scope>NUCLEOTIDE SEQUENCE [LARGE SCALE GENOMIC DNA]</scope>
    <source>
        <strain evidence="7">ATCC 29082 / PCC 7421</strain>
    </source>
</reference>
<evidence type="ECO:0000256" key="2">
    <source>
        <dbReference type="ARBA" id="ARBA00037999"/>
    </source>
</evidence>
<proteinExistence type="inferred from homology"/>
<feature type="active site" description="Proton acceptor" evidence="3">
    <location>
        <position position="198"/>
    </location>
</feature>
<comment type="similarity">
    <text evidence="2 5">Belongs to the DegT/DnrJ/EryC1 family.</text>
</comment>
<dbReference type="GO" id="GO:0030170">
    <property type="term" value="F:pyridoxal phosphate binding"/>
    <property type="evidence" value="ECO:0000318"/>
    <property type="project" value="GO_Central"/>
</dbReference>
<dbReference type="PANTHER" id="PTHR30244:SF36">
    <property type="entry name" value="3-OXO-GLUCOSE-6-PHOSPHATE:GLUTAMATE AMINOTRANSFERASE"/>
    <property type="match status" value="1"/>
</dbReference>
<evidence type="ECO:0000313" key="7">
    <source>
        <dbReference type="Proteomes" id="UP000000557"/>
    </source>
</evidence>
<feature type="modified residue" description="N6-(pyridoxal phosphate)lysine" evidence="4">
    <location>
        <position position="198"/>
    </location>
</feature>
<dbReference type="HOGENOM" id="CLU_033332_6_0_3"/>
<evidence type="ECO:0000256" key="1">
    <source>
        <dbReference type="ARBA" id="ARBA00022898"/>
    </source>
</evidence>
<dbReference type="KEGG" id="gvi:glr1861"/>
<organism evidence="6 7">
    <name type="scientific">Gloeobacter violaceus (strain ATCC 29082 / PCC 7421)</name>
    <dbReference type="NCBI Taxonomy" id="251221"/>
    <lineage>
        <taxon>Bacteria</taxon>
        <taxon>Bacillati</taxon>
        <taxon>Cyanobacteriota</taxon>
        <taxon>Cyanophyceae</taxon>
        <taxon>Gloeobacterales</taxon>
        <taxon>Gloeobacteraceae</taxon>
        <taxon>Gloeobacter</taxon>
    </lineage>
</organism>
<dbReference type="FunFam" id="3.40.640.10:FF:000089">
    <property type="entry name" value="Aminotransferase, DegT/DnrJ/EryC1/StrS family"/>
    <property type="match status" value="1"/>
</dbReference>
<evidence type="ECO:0000256" key="3">
    <source>
        <dbReference type="PIRSR" id="PIRSR000390-1"/>
    </source>
</evidence>
<dbReference type="Proteomes" id="UP000000557">
    <property type="component" value="Chromosome"/>
</dbReference>
<dbReference type="InParanoid" id="Q7NJH1"/>
<dbReference type="Gene3D" id="3.90.1150.10">
    <property type="entry name" value="Aspartate Aminotransferase, domain 1"/>
    <property type="match status" value="1"/>
</dbReference>
<sequence>MVWYRPRFGGDPRLIPMLDLSLQTARLLPEIEKTLHEICTGGSFILGRHGRALEAEIAALSGASFGLGVASGTDALHLVLRALDIGPGDEVITSPFTFIATAEAISYCGATPVFVDIDPETFNIDPAQIEARITGRTRAILPVHLFGQAADMDPILEIGRRRGLHVIEDSAQAIGTLYKDRPVGSLGVAGCLSFYPTKNLGAFGDGGMVVTSDEGLRDRVAALRVHGQTRRYYHDEVGYCSRLDEMQAAVLRIKLPHLEGWNRRRAQIAQRYNALFSDLPLATPARAAYSTHTYHQYTVRSVHRERFVAGLGEQKVGVGIYYPVPLHLQNAYAALGYRPGDLPAAEQAAAEVFSLPMFPELSDAQIEGVARAMRAAAPVAWV</sequence>
<dbReference type="OrthoDB" id="9810913at2"/>
<dbReference type="InterPro" id="IPR015424">
    <property type="entry name" value="PyrdxlP-dep_Trfase"/>
</dbReference>
<dbReference type="PhylomeDB" id="Q7NJH1"/>
<protein>
    <submittedName>
        <fullName evidence="6">DegT/DnrJ/EryC1/StrS family protein</fullName>
    </submittedName>
</protein>
<dbReference type="Gene3D" id="3.40.640.10">
    <property type="entry name" value="Type I PLP-dependent aspartate aminotransferase-like (Major domain)"/>
    <property type="match status" value="1"/>
</dbReference>
<accession>Q7NJH1</accession>
<dbReference type="PIRSF" id="PIRSF000390">
    <property type="entry name" value="PLP_StrS"/>
    <property type="match status" value="1"/>
</dbReference>
<dbReference type="eggNOG" id="COG0399">
    <property type="taxonomic scope" value="Bacteria"/>
</dbReference>
<dbReference type="AlphaFoldDB" id="Q7NJH1"/>
<keyword evidence="1 4" id="KW-0663">Pyridoxal phosphate</keyword>
<dbReference type="SUPFAM" id="SSF53383">
    <property type="entry name" value="PLP-dependent transferases"/>
    <property type="match status" value="1"/>
</dbReference>
<dbReference type="GO" id="GO:0000271">
    <property type="term" value="P:polysaccharide biosynthetic process"/>
    <property type="evidence" value="ECO:0000318"/>
    <property type="project" value="GO_Central"/>
</dbReference>
<dbReference type="InterPro" id="IPR015422">
    <property type="entry name" value="PyrdxlP-dep_Trfase_small"/>
</dbReference>
<dbReference type="GO" id="GO:0008483">
    <property type="term" value="F:transaminase activity"/>
    <property type="evidence" value="ECO:0000318"/>
    <property type="project" value="GO_Central"/>
</dbReference>
<evidence type="ECO:0000256" key="5">
    <source>
        <dbReference type="RuleBase" id="RU004508"/>
    </source>
</evidence>
<dbReference type="EMBL" id="BA000045">
    <property type="protein sequence ID" value="BAC89802.1"/>
    <property type="molecule type" value="Genomic_DNA"/>
</dbReference>
<dbReference type="CDD" id="cd00616">
    <property type="entry name" value="AHBA_syn"/>
    <property type="match status" value="1"/>
</dbReference>
<dbReference type="PANTHER" id="PTHR30244">
    <property type="entry name" value="TRANSAMINASE"/>
    <property type="match status" value="1"/>
</dbReference>
<evidence type="ECO:0000256" key="4">
    <source>
        <dbReference type="PIRSR" id="PIRSR000390-2"/>
    </source>
</evidence>
<dbReference type="InterPro" id="IPR015421">
    <property type="entry name" value="PyrdxlP-dep_Trfase_major"/>
</dbReference>
<dbReference type="InterPro" id="IPR000653">
    <property type="entry name" value="DegT/StrS_aminotransferase"/>
</dbReference>
<dbReference type="EnsemblBacteria" id="BAC89802">
    <property type="protein sequence ID" value="BAC89802"/>
    <property type="gene ID" value="BAC89802"/>
</dbReference>